<name>A0A0C2V1L3_PARME</name>
<comment type="caution">
    <text evidence="3">The sequence shown here is derived from an EMBL/GenBank/DDBJ whole genome shotgun (WGS) entry which is preliminary data.</text>
</comment>
<keyword evidence="4" id="KW-1185">Reference proteome</keyword>
<comment type="similarity">
    <text evidence="1">Belongs to the UPF0213 family.</text>
</comment>
<dbReference type="EMBL" id="JXSL01000027">
    <property type="protein sequence ID" value="KIL98981.1"/>
    <property type="molecule type" value="Genomic_DNA"/>
</dbReference>
<sequence length="82" mass="9156">MKDWFVYVLLNGAHIAYTGIALDVEDRLARHNAGEGAKFTRGRGPWRLAHVEGPLSHGDALRREMAIKRDGAFKRALKRSGV</sequence>
<evidence type="ECO:0000313" key="4">
    <source>
        <dbReference type="Proteomes" id="UP000031971"/>
    </source>
</evidence>
<organism evidence="3 4">
    <name type="scientific">Paramagnetospirillum magnetotacticum MS-1</name>
    <dbReference type="NCBI Taxonomy" id="272627"/>
    <lineage>
        <taxon>Bacteria</taxon>
        <taxon>Pseudomonadati</taxon>
        <taxon>Pseudomonadota</taxon>
        <taxon>Alphaproteobacteria</taxon>
        <taxon>Rhodospirillales</taxon>
        <taxon>Magnetospirillaceae</taxon>
        <taxon>Paramagnetospirillum</taxon>
    </lineage>
</organism>
<dbReference type="PANTHER" id="PTHR34477">
    <property type="entry name" value="UPF0213 PROTEIN YHBQ"/>
    <property type="match status" value="1"/>
</dbReference>
<dbReference type="InterPro" id="IPR050190">
    <property type="entry name" value="UPF0213_domain"/>
</dbReference>
<evidence type="ECO:0000259" key="2">
    <source>
        <dbReference type="PROSITE" id="PS50164"/>
    </source>
</evidence>
<dbReference type="InterPro" id="IPR000305">
    <property type="entry name" value="GIY-YIG_endonuc"/>
</dbReference>
<evidence type="ECO:0000313" key="3">
    <source>
        <dbReference type="EMBL" id="KIL98981.1"/>
    </source>
</evidence>
<dbReference type="SUPFAM" id="SSF82771">
    <property type="entry name" value="GIY-YIG endonuclease"/>
    <property type="match status" value="1"/>
</dbReference>
<dbReference type="Gene3D" id="3.40.1440.10">
    <property type="entry name" value="GIY-YIG endonuclease"/>
    <property type="match status" value="1"/>
</dbReference>
<dbReference type="Proteomes" id="UP000031971">
    <property type="component" value="Unassembled WGS sequence"/>
</dbReference>
<dbReference type="PROSITE" id="PS50164">
    <property type="entry name" value="GIY_YIG"/>
    <property type="match status" value="1"/>
</dbReference>
<feature type="domain" description="GIY-YIG" evidence="2">
    <location>
        <begin position="2"/>
        <end position="80"/>
    </location>
</feature>
<gene>
    <name evidence="3" type="ORF">CCC_02431</name>
</gene>
<evidence type="ECO:0000256" key="1">
    <source>
        <dbReference type="ARBA" id="ARBA00007435"/>
    </source>
</evidence>
<proteinExistence type="inferred from homology"/>
<dbReference type="AlphaFoldDB" id="A0A0C2V1L3"/>
<dbReference type="Pfam" id="PF01541">
    <property type="entry name" value="GIY-YIG"/>
    <property type="match status" value="1"/>
</dbReference>
<protein>
    <recommendedName>
        <fullName evidence="2">GIY-YIG domain-containing protein</fullName>
    </recommendedName>
</protein>
<dbReference type="InterPro" id="IPR035901">
    <property type="entry name" value="GIY-YIG_endonuc_sf"/>
</dbReference>
<dbReference type="PANTHER" id="PTHR34477:SF1">
    <property type="entry name" value="UPF0213 PROTEIN YHBQ"/>
    <property type="match status" value="1"/>
</dbReference>
<dbReference type="CDD" id="cd10456">
    <property type="entry name" value="GIY-YIG_UPF0213"/>
    <property type="match status" value="1"/>
</dbReference>
<dbReference type="STRING" id="272627.CCC_02431"/>
<dbReference type="RefSeq" id="WP_009866625.1">
    <property type="nucleotide sequence ID" value="NZ_JXSL01000027.1"/>
</dbReference>
<reference evidence="3 4" key="1">
    <citation type="submission" date="2015-01" db="EMBL/GenBank/DDBJ databases">
        <title>Genome Sequence of Magnetospirillum magnetotacticum Strain MS-1.</title>
        <authorList>
            <person name="Marinov G.K."/>
            <person name="Smalley M.D."/>
            <person name="DeSalvo G."/>
        </authorList>
    </citation>
    <scope>NUCLEOTIDE SEQUENCE [LARGE SCALE GENOMIC DNA]</scope>
    <source>
        <strain evidence="3 4">MS-1</strain>
    </source>
</reference>
<dbReference type="OrthoDB" id="7159537at2"/>
<accession>A0A0C2V1L3</accession>